<dbReference type="EMBL" id="OX458333">
    <property type="protein sequence ID" value="CAI8960097.1"/>
    <property type="molecule type" value="Genomic_DNA"/>
</dbReference>
<keyword evidence="2" id="KW-1185">Reference proteome</keyword>
<name>A0ABN8X9J7_9GAMM</name>
<protein>
    <submittedName>
        <fullName evidence="1">Uncharacterized protein</fullName>
    </submittedName>
</protein>
<reference evidence="1 2" key="1">
    <citation type="submission" date="2023-03" db="EMBL/GenBank/DDBJ databases">
        <authorList>
            <person name="Pearce D."/>
        </authorList>
    </citation>
    <scope>NUCLEOTIDE SEQUENCE [LARGE SCALE GENOMIC DNA]</scope>
    <source>
        <strain evidence="1">Msz</strain>
    </source>
</reference>
<sequence>MKGTSRVFRIRRRVLDFKVALNKPIRFMPFDEPVLSEVEGPVLS</sequence>
<organism evidence="1 2">
    <name type="scientific">Methylocaldum szegediense</name>
    <dbReference type="NCBI Taxonomy" id="73780"/>
    <lineage>
        <taxon>Bacteria</taxon>
        <taxon>Pseudomonadati</taxon>
        <taxon>Pseudomonadota</taxon>
        <taxon>Gammaproteobacteria</taxon>
        <taxon>Methylococcales</taxon>
        <taxon>Methylococcaceae</taxon>
        <taxon>Methylocaldum</taxon>
    </lineage>
</organism>
<gene>
    <name evidence="1" type="ORF">MSZNOR_4641</name>
</gene>
<proteinExistence type="predicted"/>
<dbReference type="Proteomes" id="UP001162030">
    <property type="component" value="Chromosome"/>
</dbReference>
<evidence type="ECO:0000313" key="2">
    <source>
        <dbReference type="Proteomes" id="UP001162030"/>
    </source>
</evidence>
<accession>A0ABN8X9J7</accession>
<evidence type="ECO:0000313" key="1">
    <source>
        <dbReference type="EMBL" id="CAI8960097.1"/>
    </source>
</evidence>